<evidence type="ECO:0000313" key="4">
    <source>
        <dbReference type="EMBL" id="KAH0566182.1"/>
    </source>
</evidence>
<accession>A0A9P8LIL5</accession>
<keyword evidence="1" id="KW-0863">Zinc-finger</keyword>
<evidence type="ECO:0000259" key="3">
    <source>
        <dbReference type="PROSITE" id="PS50157"/>
    </source>
</evidence>
<feature type="region of interest" description="Disordered" evidence="2">
    <location>
        <begin position="73"/>
        <end position="119"/>
    </location>
</feature>
<dbReference type="GO" id="GO:0008270">
    <property type="term" value="F:zinc ion binding"/>
    <property type="evidence" value="ECO:0007669"/>
    <property type="project" value="UniProtKB-KW"/>
</dbReference>
<feature type="domain" description="C2H2-type" evidence="3">
    <location>
        <begin position="31"/>
        <end position="59"/>
    </location>
</feature>
<feature type="region of interest" description="Disordered" evidence="2">
    <location>
        <begin position="170"/>
        <end position="200"/>
    </location>
</feature>
<organism evidence="4 5">
    <name type="scientific">Trichoglossum hirsutum</name>
    <dbReference type="NCBI Taxonomy" id="265104"/>
    <lineage>
        <taxon>Eukaryota</taxon>
        <taxon>Fungi</taxon>
        <taxon>Dikarya</taxon>
        <taxon>Ascomycota</taxon>
        <taxon>Pezizomycotina</taxon>
        <taxon>Geoglossomycetes</taxon>
        <taxon>Geoglossales</taxon>
        <taxon>Geoglossaceae</taxon>
        <taxon>Trichoglossum</taxon>
    </lineage>
</organism>
<dbReference type="InterPro" id="IPR013087">
    <property type="entry name" value="Znf_C2H2_type"/>
</dbReference>
<keyword evidence="1" id="KW-0862">Zinc</keyword>
<dbReference type="Proteomes" id="UP000750711">
    <property type="component" value="Unassembled WGS sequence"/>
</dbReference>
<dbReference type="PROSITE" id="PS50157">
    <property type="entry name" value="ZINC_FINGER_C2H2_2"/>
    <property type="match status" value="1"/>
</dbReference>
<keyword evidence="1" id="KW-0479">Metal-binding</keyword>
<dbReference type="PROSITE" id="PS00028">
    <property type="entry name" value="ZINC_FINGER_C2H2_1"/>
    <property type="match status" value="1"/>
</dbReference>
<evidence type="ECO:0000256" key="2">
    <source>
        <dbReference type="SAM" id="MobiDB-lite"/>
    </source>
</evidence>
<comment type="caution">
    <text evidence="4">The sequence shown here is derived from an EMBL/GenBank/DDBJ whole genome shotgun (WGS) entry which is preliminary data.</text>
</comment>
<evidence type="ECO:0000256" key="1">
    <source>
        <dbReference type="PROSITE-ProRule" id="PRU00042"/>
    </source>
</evidence>
<dbReference type="AlphaFoldDB" id="A0A9P8LIL5"/>
<gene>
    <name evidence="4" type="ORF">GP486_000414</name>
</gene>
<keyword evidence="5" id="KW-1185">Reference proteome</keyword>
<reference evidence="4" key="1">
    <citation type="submission" date="2021-03" db="EMBL/GenBank/DDBJ databases">
        <title>Comparative genomics and phylogenomic investigation of the class Geoglossomycetes provide insights into ecological specialization and systematics.</title>
        <authorList>
            <person name="Melie T."/>
            <person name="Pirro S."/>
            <person name="Miller A.N."/>
            <person name="Quandt A."/>
        </authorList>
    </citation>
    <scope>NUCLEOTIDE SEQUENCE</scope>
    <source>
        <strain evidence="4">CAQ_001_2017</strain>
    </source>
</reference>
<dbReference type="EMBL" id="JAGHQM010000027">
    <property type="protein sequence ID" value="KAH0566182.1"/>
    <property type="molecule type" value="Genomic_DNA"/>
</dbReference>
<evidence type="ECO:0000313" key="5">
    <source>
        <dbReference type="Proteomes" id="UP000750711"/>
    </source>
</evidence>
<protein>
    <recommendedName>
        <fullName evidence="3">C2H2-type domain-containing protein</fullName>
    </recommendedName>
</protein>
<name>A0A9P8LIL5_9PEZI</name>
<proteinExistence type="predicted"/>
<dbReference type="SMART" id="SM00355">
    <property type="entry name" value="ZnF_C2H2"/>
    <property type="match status" value="2"/>
</dbReference>
<dbReference type="Gene3D" id="3.30.160.60">
    <property type="entry name" value="Classic Zinc Finger"/>
    <property type="match status" value="1"/>
</dbReference>
<sequence length="255" mass="28462">MGDNFKLVTFSAVPFEVRGAHREMVPYGQALECHPCGQKFHRKFELKRHIDAVHNPDAKKRCPETGCQVELKRDDKRRKHMKDRHPEADCGARTGDSVPGSMLPLPDSSAGPLSPQGSLDTKTRSILQYSLAYLGIVPQSIDNLSIETKFAIEEFLVAQMSNHPDRCFQSRENNPGGRYAGQRYPTEPAASTTSTGPRFRNRIPGHNEHLDAAGSALGWRQEAGGTYHSDAAITMQSDRFDDYVSGWEIEDLFDC</sequence>